<dbReference type="Proteomes" id="UP000247647">
    <property type="component" value="Unassembled WGS sequence"/>
</dbReference>
<evidence type="ECO:0000313" key="3">
    <source>
        <dbReference type="Proteomes" id="UP000247647"/>
    </source>
</evidence>
<dbReference type="GeneID" id="37129933"/>
<gene>
    <name evidence="2" type="ORF">BO87DRAFT_428950</name>
</gene>
<dbReference type="RefSeq" id="XP_025476513.1">
    <property type="nucleotide sequence ID" value="XM_025627477.1"/>
</dbReference>
<evidence type="ECO:0000256" key="1">
    <source>
        <dbReference type="SAM" id="MobiDB-lite"/>
    </source>
</evidence>
<evidence type="ECO:0000313" key="2">
    <source>
        <dbReference type="EMBL" id="PYH31035.1"/>
    </source>
</evidence>
<feature type="region of interest" description="Disordered" evidence="1">
    <location>
        <begin position="59"/>
        <end position="88"/>
    </location>
</feature>
<accession>A0A318Y9N6</accession>
<sequence length="197" mass="23787">MTTDEARNIYFWYHPEVAQVWKNLFEGKDLSKPVLTVGEIWDLSRASRSVPHHYRAALKHPETPRGSAKRQCGPRDQTHWQRGHHLPRTVRPAPAGYLTDVFPERLWKGLYHRIIDYPKLTDLYWKLLLNKAVWDVIRRIWRQITDRPLNLPTTWTDLLVKGVMWTDSRFFFREVDRERWRLLFREALWSLWLSRCA</sequence>
<proteinExistence type="predicted"/>
<keyword evidence="3" id="KW-1185">Reference proteome</keyword>
<reference evidence="2" key="1">
    <citation type="submission" date="2016-12" db="EMBL/GenBank/DDBJ databases">
        <title>The genomes of Aspergillus section Nigri reveals drivers in fungal speciation.</title>
        <authorList>
            <consortium name="DOE Joint Genome Institute"/>
            <person name="Vesth T.C."/>
            <person name="Nybo J."/>
            <person name="Theobald S."/>
            <person name="Brandl J."/>
            <person name="Frisvad J.C."/>
            <person name="Nielsen K.F."/>
            <person name="Lyhne E.K."/>
            <person name="Kogle M.E."/>
            <person name="Kuo A."/>
            <person name="Riley R."/>
            <person name="Clum A."/>
            <person name="Nolan M."/>
            <person name="Lipzen A."/>
            <person name="Salamov A."/>
            <person name="Henrissat B."/>
            <person name="Wiebenga A."/>
            <person name="De Vries R.P."/>
            <person name="Grigoriev I.V."/>
            <person name="Mortensen U.H."/>
            <person name="Andersen M.R."/>
            <person name="Baker S.E."/>
        </authorList>
    </citation>
    <scope>NUCLEOTIDE SEQUENCE [LARGE SCALE GENOMIC DNA]</scope>
    <source>
        <strain evidence="2">CBS 115656</strain>
    </source>
</reference>
<dbReference type="EMBL" id="KZ821475">
    <property type="protein sequence ID" value="PYH31035.1"/>
    <property type="molecule type" value="Genomic_DNA"/>
</dbReference>
<name>A0A318Y9N6_ASPNB</name>
<organism evidence="2 3">
    <name type="scientific">Aspergillus neoniger (strain CBS 115656)</name>
    <dbReference type="NCBI Taxonomy" id="1448310"/>
    <lineage>
        <taxon>Eukaryota</taxon>
        <taxon>Fungi</taxon>
        <taxon>Dikarya</taxon>
        <taxon>Ascomycota</taxon>
        <taxon>Pezizomycotina</taxon>
        <taxon>Eurotiomycetes</taxon>
        <taxon>Eurotiomycetidae</taxon>
        <taxon>Eurotiales</taxon>
        <taxon>Aspergillaceae</taxon>
        <taxon>Aspergillus</taxon>
        <taxon>Aspergillus subgen. Circumdati</taxon>
    </lineage>
</organism>
<dbReference type="AlphaFoldDB" id="A0A318Y9N6"/>
<protein>
    <submittedName>
        <fullName evidence="2">Uncharacterized protein</fullName>
    </submittedName>
</protein>